<dbReference type="WBParaSite" id="PSAMB.scaffold3724size17121.g22344.t1">
    <property type="protein sequence ID" value="PSAMB.scaffold3724size17121.g22344.t1"/>
    <property type="gene ID" value="PSAMB.scaffold3724size17121.g22344"/>
</dbReference>
<dbReference type="Proteomes" id="UP000887566">
    <property type="component" value="Unplaced"/>
</dbReference>
<sequence length="244" mass="26333">MERRVRDRLLLPQAHRLATDGAALATNRQVWSIIRVRRARGTDGADKSADLRDCETNILAAPPTATTDRHGAAHNRYQGGGGLGESGRRITSVQRSASSAERLDHDAPTAPRSAPSRRVAQHRVASRGACRAAFGKRERRRRSRRDGRRGGDRADGGHCLLVGNRRQPYSAGLAGPGAGRENRLFGAAASTAPLLSTTPGPVAATRSMRPPLFVANPHLRLLRQRQVGAALLSSVDDQRSDSRK</sequence>
<feature type="compositionally biased region" description="Basic residues" evidence="1">
    <location>
        <begin position="137"/>
        <end position="147"/>
    </location>
</feature>
<reference evidence="3" key="1">
    <citation type="submission" date="2022-11" db="UniProtKB">
        <authorList>
            <consortium name="WormBaseParasite"/>
        </authorList>
    </citation>
    <scope>IDENTIFICATION</scope>
</reference>
<feature type="region of interest" description="Disordered" evidence="1">
    <location>
        <begin position="63"/>
        <end position="163"/>
    </location>
</feature>
<organism evidence="2 3">
    <name type="scientific">Plectus sambesii</name>
    <dbReference type="NCBI Taxonomy" id="2011161"/>
    <lineage>
        <taxon>Eukaryota</taxon>
        <taxon>Metazoa</taxon>
        <taxon>Ecdysozoa</taxon>
        <taxon>Nematoda</taxon>
        <taxon>Chromadorea</taxon>
        <taxon>Plectida</taxon>
        <taxon>Plectina</taxon>
        <taxon>Plectoidea</taxon>
        <taxon>Plectidae</taxon>
        <taxon>Plectus</taxon>
    </lineage>
</organism>
<dbReference type="AlphaFoldDB" id="A0A914WEY9"/>
<name>A0A914WEY9_9BILA</name>
<proteinExistence type="predicted"/>
<evidence type="ECO:0000313" key="3">
    <source>
        <dbReference type="WBParaSite" id="PSAMB.scaffold3724size17121.g22344.t1"/>
    </source>
</evidence>
<feature type="compositionally biased region" description="Polar residues" evidence="1">
    <location>
        <begin position="89"/>
        <end position="99"/>
    </location>
</feature>
<keyword evidence="2" id="KW-1185">Reference proteome</keyword>
<evidence type="ECO:0000256" key="1">
    <source>
        <dbReference type="SAM" id="MobiDB-lite"/>
    </source>
</evidence>
<accession>A0A914WEY9</accession>
<evidence type="ECO:0000313" key="2">
    <source>
        <dbReference type="Proteomes" id="UP000887566"/>
    </source>
</evidence>
<protein>
    <submittedName>
        <fullName evidence="3">Uncharacterized protein</fullName>
    </submittedName>
</protein>